<proteinExistence type="predicted"/>
<feature type="region of interest" description="Disordered" evidence="1">
    <location>
        <begin position="80"/>
        <end position="99"/>
    </location>
</feature>
<protein>
    <submittedName>
        <fullName evidence="2">Uncharacterized protein</fullName>
    </submittedName>
</protein>
<evidence type="ECO:0000313" key="3">
    <source>
        <dbReference type="Proteomes" id="UP000799772"/>
    </source>
</evidence>
<accession>A0A9P4ICK2</accession>
<name>A0A9P4ICK2_9PEZI</name>
<evidence type="ECO:0000313" key="2">
    <source>
        <dbReference type="EMBL" id="KAF2099381.1"/>
    </source>
</evidence>
<dbReference type="EMBL" id="ML978125">
    <property type="protein sequence ID" value="KAF2099381.1"/>
    <property type="molecule type" value="Genomic_DNA"/>
</dbReference>
<gene>
    <name evidence="2" type="ORF">NA57DRAFT_74882</name>
</gene>
<comment type="caution">
    <text evidence="2">The sequence shown here is derived from an EMBL/GenBank/DDBJ whole genome shotgun (WGS) entry which is preliminary data.</text>
</comment>
<reference evidence="2" key="1">
    <citation type="journal article" date="2020" name="Stud. Mycol.">
        <title>101 Dothideomycetes genomes: a test case for predicting lifestyles and emergence of pathogens.</title>
        <authorList>
            <person name="Haridas S."/>
            <person name="Albert R."/>
            <person name="Binder M."/>
            <person name="Bloem J."/>
            <person name="Labutti K."/>
            <person name="Salamov A."/>
            <person name="Andreopoulos B."/>
            <person name="Baker S."/>
            <person name="Barry K."/>
            <person name="Bills G."/>
            <person name="Bluhm B."/>
            <person name="Cannon C."/>
            <person name="Castanera R."/>
            <person name="Culley D."/>
            <person name="Daum C."/>
            <person name="Ezra D."/>
            <person name="Gonzalez J."/>
            <person name="Henrissat B."/>
            <person name="Kuo A."/>
            <person name="Liang C."/>
            <person name="Lipzen A."/>
            <person name="Lutzoni F."/>
            <person name="Magnuson J."/>
            <person name="Mondo S."/>
            <person name="Nolan M."/>
            <person name="Ohm R."/>
            <person name="Pangilinan J."/>
            <person name="Park H.-J."/>
            <person name="Ramirez L."/>
            <person name="Alfaro M."/>
            <person name="Sun H."/>
            <person name="Tritt A."/>
            <person name="Yoshinaga Y."/>
            <person name="Zwiers L.-H."/>
            <person name="Turgeon B."/>
            <person name="Goodwin S."/>
            <person name="Spatafora J."/>
            <person name="Crous P."/>
            <person name="Grigoriev I."/>
        </authorList>
    </citation>
    <scope>NUCLEOTIDE SEQUENCE</scope>
    <source>
        <strain evidence="2">CBS 133067</strain>
    </source>
</reference>
<dbReference type="AlphaFoldDB" id="A0A9P4ICK2"/>
<feature type="region of interest" description="Disordered" evidence="1">
    <location>
        <begin position="236"/>
        <end position="256"/>
    </location>
</feature>
<dbReference type="Proteomes" id="UP000799772">
    <property type="component" value="Unassembled WGS sequence"/>
</dbReference>
<keyword evidence="3" id="KW-1185">Reference proteome</keyword>
<feature type="compositionally biased region" description="Low complexity" evidence="1">
    <location>
        <begin position="90"/>
        <end position="99"/>
    </location>
</feature>
<sequence length="361" mass="40119">MLKYATVNYTFVGAPKRQYTPRIPKKILEDEKHHVDALLKQHPRSPVKFAADGRRLHNIYRTKRQCKYLLEKSRNVGNVESCKEAPPSYPNTSESSSSSLQHEFDAIKAPSLQTELQWEYVDPNERSIQIGPCLPRGLADLLFARLYDETLQSKLKGGTETAEMWTTRVSEREENVSMATLDSVCCSEIAGSVLVRPSLGQVSSIQECFTATTNPMSLILTSSSIKNIGSRETLVTSGNTCRPSPAPDNSLATRSSLARPNALSSSEFDKRMKEPSGKALQGACSKANENERRWLCHECGDVWNYDGVPSCPWCNHEACEFCWGWLEQCVDHSEWGALTVTATISPPHQISLGSPSEFLGT</sequence>
<evidence type="ECO:0000256" key="1">
    <source>
        <dbReference type="SAM" id="MobiDB-lite"/>
    </source>
</evidence>
<organism evidence="2 3">
    <name type="scientific">Rhizodiscina lignyota</name>
    <dbReference type="NCBI Taxonomy" id="1504668"/>
    <lineage>
        <taxon>Eukaryota</taxon>
        <taxon>Fungi</taxon>
        <taxon>Dikarya</taxon>
        <taxon>Ascomycota</taxon>
        <taxon>Pezizomycotina</taxon>
        <taxon>Dothideomycetes</taxon>
        <taxon>Pleosporomycetidae</taxon>
        <taxon>Aulographales</taxon>
        <taxon>Rhizodiscinaceae</taxon>
        <taxon>Rhizodiscina</taxon>
    </lineage>
</organism>